<reference evidence="4 5" key="1">
    <citation type="journal article" date="2006" name="Science">
        <title>The genome of black cottonwood, Populus trichocarpa (Torr. &amp; Gray).</title>
        <authorList>
            <person name="Tuskan G.A."/>
            <person name="Difazio S."/>
            <person name="Jansson S."/>
            <person name="Bohlmann J."/>
            <person name="Grigoriev I."/>
            <person name="Hellsten U."/>
            <person name="Putnam N."/>
            <person name="Ralph S."/>
            <person name="Rombauts S."/>
            <person name="Salamov A."/>
            <person name="Schein J."/>
            <person name="Sterck L."/>
            <person name="Aerts A."/>
            <person name="Bhalerao R.R."/>
            <person name="Bhalerao R.P."/>
            <person name="Blaudez D."/>
            <person name="Boerjan W."/>
            <person name="Brun A."/>
            <person name="Brunner A."/>
            <person name="Busov V."/>
            <person name="Campbell M."/>
            <person name="Carlson J."/>
            <person name="Chalot M."/>
            <person name="Chapman J."/>
            <person name="Chen G.L."/>
            <person name="Cooper D."/>
            <person name="Coutinho P.M."/>
            <person name="Couturier J."/>
            <person name="Covert S."/>
            <person name="Cronk Q."/>
            <person name="Cunningham R."/>
            <person name="Davis J."/>
            <person name="Degroeve S."/>
            <person name="Dejardin A."/>
            <person name="Depamphilis C."/>
            <person name="Detter J."/>
            <person name="Dirks B."/>
            <person name="Dubchak I."/>
            <person name="Duplessis S."/>
            <person name="Ehlting J."/>
            <person name="Ellis B."/>
            <person name="Gendler K."/>
            <person name="Goodstein D."/>
            <person name="Gribskov M."/>
            <person name="Grimwood J."/>
            <person name="Groover A."/>
            <person name="Gunter L."/>
            <person name="Hamberger B."/>
            <person name="Heinze B."/>
            <person name="Helariutta Y."/>
            <person name="Henrissat B."/>
            <person name="Holligan D."/>
            <person name="Holt R."/>
            <person name="Huang W."/>
            <person name="Islam-Faridi N."/>
            <person name="Jones S."/>
            <person name="Jones-Rhoades M."/>
            <person name="Jorgensen R."/>
            <person name="Joshi C."/>
            <person name="Kangasjarvi J."/>
            <person name="Karlsson J."/>
            <person name="Kelleher C."/>
            <person name="Kirkpatrick R."/>
            <person name="Kirst M."/>
            <person name="Kohler A."/>
            <person name="Kalluri U."/>
            <person name="Larimer F."/>
            <person name="Leebens-Mack J."/>
            <person name="Leple J.C."/>
            <person name="Locascio P."/>
            <person name="Lou Y."/>
            <person name="Lucas S."/>
            <person name="Martin F."/>
            <person name="Montanini B."/>
            <person name="Napoli C."/>
            <person name="Nelson D.R."/>
            <person name="Nelson C."/>
            <person name="Nieminen K."/>
            <person name="Nilsson O."/>
            <person name="Pereda V."/>
            <person name="Peter G."/>
            <person name="Philippe R."/>
            <person name="Pilate G."/>
            <person name="Poliakov A."/>
            <person name="Razumovskaya J."/>
            <person name="Richardson P."/>
            <person name="Rinaldi C."/>
            <person name="Ritland K."/>
            <person name="Rouze P."/>
            <person name="Ryaboy D."/>
            <person name="Schmutz J."/>
            <person name="Schrader J."/>
            <person name="Segerman B."/>
            <person name="Shin H."/>
            <person name="Siddiqui A."/>
            <person name="Sterky F."/>
            <person name="Terry A."/>
            <person name="Tsai C.J."/>
            <person name="Uberbacher E."/>
            <person name="Unneberg P."/>
            <person name="Vahala J."/>
            <person name="Wall K."/>
            <person name="Wessler S."/>
            <person name="Yang G."/>
            <person name="Yin T."/>
            <person name="Douglas C."/>
            <person name="Marra M."/>
            <person name="Sandberg G."/>
            <person name="Van de Peer Y."/>
            <person name="Rokhsar D."/>
        </authorList>
    </citation>
    <scope>NUCLEOTIDE SEQUENCE [LARGE SCALE GENOMIC DNA]</scope>
    <source>
        <strain evidence="5">cv. Nisqually</strain>
    </source>
</reference>
<feature type="domain" description="TORTIFOLIA1/TORL1-2 C-terminal" evidence="2">
    <location>
        <begin position="742"/>
        <end position="875"/>
    </location>
</feature>
<dbReference type="InterPro" id="IPR057600">
    <property type="entry name" value="TORTIFOLIA1/SINE1-2_N"/>
</dbReference>
<dbReference type="GO" id="GO:0005874">
    <property type="term" value="C:microtubule"/>
    <property type="evidence" value="ECO:0007669"/>
    <property type="project" value="InterPro"/>
</dbReference>
<dbReference type="PANTHER" id="PTHR31355:SF7">
    <property type="entry name" value="MICROTUBULE-ASSOCIATED PROTEIN TORTIFOLIA1"/>
    <property type="match status" value="1"/>
</dbReference>
<feature type="region of interest" description="Disordered" evidence="1">
    <location>
        <begin position="633"/>
        <end position="691"/>
    </location>
</feature>
<sequence>MLKPISTPSSSTSFSLSMQLANIALKQQILLSLCKLADHDTHQVALEDLHSITQSLPPYAVPVLLNSLYQSSSDPTNKPIIKRVSLHLLSLYCQCHHDLKLPRLTKIISHIIKRLRDSDSSVRTACCDAIGVLSGSYLKDRVGLFTEPLFDAMRAPNKGVQLGAAMCMVKMVECTQLDSILVGEFQKLCPRISRLLNCKNFLAKADLLGVVKSLSQVGAIAPQGLESLLQNIHDCLGSTDWATRKAAADALSAIALHSSRLIADGAANSTLTVLEACRFDKIKPVRDSMTEALQLWKKIAGKGEGVPDDQKSSSLDGERHEQAELSDKNLNPNDQRKESSARDASNGTSPTKDSASKSKYGSIHDKAVVILKKKTPALTDKELNLEFFQKLEKRGSGDLPVEVVVPRRCLDSSNLNNEEESEPNDSESRGRPNRMGNSLSDDIHGAFNNKFRNIERGITGKDLRTRTFDDERIDINHRESSGSRAGFSKSDGQSEGSFINNKGNWLAIQRQLLQLERQQAHLMNMLQDFMGGSHNSMVTLENRVRGLERVVEDLAHDLTISSGRRGNNFAMGFEGSSNRPLGKYNGFSDYSSSKYNGWVPHGERFSQSDVTASGMRGRGSHWRSDTSDAWEFPTYGASRNGQAVSRRAPGSGSLNVRSPKSEHEGDQLGNRRAWEKGAGPVRHGEGPSARSVWQASKDEATLEAIRVAGEDSGLARTARVTIPEMTAEAMGDDNAGQERDPIWTSWSNAMDALKMGDMDTAYAEVVSTGDDLLLVKLMDRSGPVVDQLSNETACEVLNAIGQFLMEQNLLDICLSWIQQLAEIVLENGSHVFGIPMELKKDILLNLHEASTSMEPPEDWEGAAPDQLLLQLASAWGIEIQQFEK</sequence>
<feature type="compositionally biased region" description="Basic and acidic residues" evidence="1">
    <location>
        <begin position="308"/>
        <end position="327"/>
    </location>
</feature>
<dbReference type="Pfam" id="PF24714">
    <property type="entry name" value="TOR1L1_N"/>
    <property type="match status" value="1"/>
</dbReference>
<dbReference type="GO" id="GO:0008017">
    <property type="term" value="F:microtubule binding"/>
    <property type="evidence" value="ECO:0007669"/>
    <property type="project" value="InterPro"/>
</dbReference>
<dbReference type="Pfam" id="PF24713">
    <property type="entry name" value="TOR1L1_C"/>
    <property type="match status" value="1"/>
</dbReference>
<organism evidence="4 5">
    <name type="scientific">Populus trichocarpa</name>
    <name type="common">Western balsam poplar</name>
    <name type="synonym">Populus balsamifera subsp. trichocarpa</name>
    <dbReference type="NCBI Taxonomy" id="3694"/>
    <lineage>
        <taxon>Eukaryota</taxon>
        <taxon>Viridiplantae</taxon>
        <taxon>Streptophyta</taxon>
        <taxon>Embryophyta</taxon>
        <taxon>Tracheophyta</taxon>
        <taxon>Spermatophyta</taxon>
        <taxon>Magnoliopsida</taxon>
        <taxon>eudicotyledons</taxon>
        <taxon>Gunneridae</taxon>
        <taxon>Pentapetalae</taxon>
        <taxon>rosids</taxon>
        <taxon>fabids</taxon>
        <taxon>Malpighiales</taxon>
        <taxon>Salicaceae</taxon>
        <taxon>Saliceae</taxon>
        <taxon>Populus</taxon>
    </lineage>
</organism>
<dbReference type="InterPro" id="IPR033337">
    <property type="entry name" value="TORTIFOLIA1/SINE1-2"/>
</dbReference>
<protein>
    <recommendedName>
        <fullName evidence="6">TOG domain-containing protein</fullName>
    </recommendedName>
</protein>
<feature type="region of interest" description="Disordered" evidence="1">
    <location>
        <begin position="304"/>
        <end position="359"/>
    </location>
</feature>
<feature type="domain" description="TORTIFOLIA1/SINE1-2 N-terminal" evidence="3">
    <location>
        <begin position="25"/>
        <end position="298"/>
    </location>
</feature>
<proteinExistence type="predicted"/>
<dbReference type="SUPFAM" id="SSF48371">
    <property type="entry name" value="ARM repeat"/>
    <property type="match status" value="1"/>
</dbReference>
<feature type="compositionally biased region" description="Polar residues" evidence="1">
    <location>
        <begin position="342"/>
        <end position="359"/>
    </location>
</feature>
<dbReference type="InterPro" id="IPR016024">
    <property type="entry name" value="ARM-type_fold"/>
</dbReference>
<evidence type="ECO:0000259" key="2">
    <source>
        <dbReference type="Pfam" id="PF24713"/>
    </source>
</evidence>
<dbReference type="InterPro" id="IPR057599">
    <property type="entry name" value="TORTIFOLIA1/TORL1-2_C"/>
</dbReference>
<evidence type="ECO:0000259" key="3">
    <source>
        <dbReference type="Pfam" id="PF24714"/>
    </source>
</evidence>
<gene>
    <name evidence="4" type="ORF">POPTR_001G421200</name>
</gene>
<feature type="region of interest" description="Disordered" evidence="1">
    <location>
        <begin position="474"/>
        <end position="495"/>
    </location>
</feature>
<dbReference type="EMBL" id="CM009290">
    <property type="protein sequence ID" value="RQO86033.1"/>
    <property type="molecule type" value="Genomic_DNA"/>
</dbReference>
<accession>A0A3N7EF38</accession>
<feature type="region of interest" description="Disordered" evidence="1">
    <location>
        <begin position="412"/>
        <end position="442"/>
    </location>
</feature>
<evidence type="ECO:0000256" key="1">
    <source>
        <dbReference type="SAM" id="MobiDB-lite"/>
    </source>
</evidence>
<evidence type="ECO:0008006" key="6">
    <source>
        <dbReference type="Google" id="ProtNLM"/>
    </source>
</evidence>
<dbReference type="PANTHER" id="PTHR31355">
    <property type="entry name" value="MICROTUBULE-ASSOCIATED PROTEIN TORTIFOLIA1"/>
    <property type="match status" value="1"/>
</dbReference>
<evidence type="ECO:0000313" key="4">
    <source>
        <dbReference type="EMBL" id="RQO86033.1"/>
    </source>
</evidence>
<dbReference type="InterPro" id="IPR011989">
    <property type="entry name" value="ARM-like"/>
</dbReference>
<evidence type="ECO:0000313" key="5">
    <source>
        <dbReference type="Proteomes" id="UP000006729"/>
    </source>
</evidence>
<name>A0A3N7EF38_POPTR</name>
<dbReference type="Gene3D" id="1.25.10.10">
    <property type="entry name" value="Leucine-rich Repeat Variant"/>
    <property type="match status" value="1"/>
</dbReference>
<keyword evidence="5" id="KW-1185">Reference proteome</keyword>
<dbReference type="AlphaFoldDB" id="A0A3N7EF38"/>
<dbReference type="Proteomes" id="UP000006729">
    <property type="component" value="Chromosome 1"/>
</dbReference>